<feature type="region of interest" description="Disordered" evidence="1">
    <location>
        <begin position="1"/>
        <end position="23"/>
    </location>
</feature>
<dbReference type="InterPro" id="IPR036390">
    <property type="entry name" value="WH_DNA-bd_sf"/>
</dbReference>
<evidence type="ECO:0000259" key="2">
    <source>
        <dbReference type="PROSITE" id="PS50995"/>
    </source>
</evidence>
<name>A0A1X7G1Z9_9HYPH</name>
<dbReference type="PROSITE" id="PS50995">
    <property type="entry name" value="HTH_MARR_2"/>
    <property type="match status" value="1"/>
</dbReference>
<evidence type="ECO:0000313" key="4">
    <source>
        <dbReference type="Proteomes" id="UP000192903"/>
    </source>
</evidence>
<evidence type="ECO:0000256" key="1">
    <source>
        <dbReference type="SAM" id="MobiDB-lite"/>
    </source>
</evidence>
<keyword evidence="3" id="KW-0238">DNA-binding</keyword>
<dbReference type="InterPro" id="IPR039422">
    <property type="entry name" value="MarR/SlyA-like"/>
</dbReference>
<dbReference type="GO" id="GO:0006950">
    <property type="term" value="P:response to stress"/>
    <property type="evidence" value="ECO:0007669"/>
    <property type="project" value="TreeGrafter"/>
</dbReference>
<reference evidence="4" key="1">
    <citation type="submission" date="2017-04" db="EMBL/GenBank/DDBJ databases">
        <authorList>
            <person name="Varghese N."/>
            <person name="Submissions S."/>
        </authorList>
    </citation>
    <scope>NUCLEOTIDE SEQUENCE [LARGE SCALE GENOMIC DNA]</scope>
    <source>
        <strain evidence="4">B4P</strain>
    </source>
</reference>
<dbReference type="InterPro" id="IPR000835">
    <property type="entry name" value="HTH_MarR-typ"/>
</dbReference>
<dbReference type="EMBL" id="FXAF01000010">
    <property type="protein sequence ID" value="SMF62511.1"/>
    <property type="molecule type" value="Genomic_DNA"/>
</dbReference>
<dbReference type="GO" id="GO:0003677">
    <property type="term" value="F:DNA binding"/>
    <property type="evidence" value="ECO:0007669"/>
    <property type="project" value="UniProtKB-KW"/>
</dbReference>
<dbReference type="SUPFAM" id="SSF46785">
    <property type="entry name" value="Winged helix' DNA-binding domain"/>
    <property type="match status" value="1"/>
</dbReference>
<dbReference type="InterPro" id="IPR036388">
    <property type="entry name" value="WH-like_DNA-bd_sf"/>
</dbReference>
<dbReference type="OrthoDB" id="7349109at2"/>
<organism evidence="3 4">
    <name type="scientific">Xaviernesmea oryzae</name>
    <dbReference type="NCBI Taxonomy" id="464029"/>
    <lineage>
        <taxon>Bacteria</taxon>
        <taxon>Pseudomonadati</taxon>
        <taxon>Pseudomonadota</taxon>
        <taxon>Alphaproteobacteria</taxon>
        <taxon>Hyphomicrobiales</taxon>
        <taxon>Rhizobiaceae</taxon>
        <taxon>Rhizobium/Agrobacterium group</taxon>
        <taxon>Xaviernesmea</taxon>
    </lineage>
</organism>
<dbReference type="PANTHER" id="PTHR33164:SF95">
    <property type="entry name" value="TRANSCRIPTIONAL REGULATOR"/>
    <property type="match status" value="1"/>
</dbReference>
<dbReference type="RefSeq" id="WP_085424053.1">
    <property type="nucleotide sequence ID" value="NZ_FXAF01000010.1"/>
</dbReference>
<proteinExistence type="predicted"/>
<dbReference type="AlphaFoldDB" id="A0A1X7G1Z9"/>
<dbReference type="SMART" id="SM00347">
    <property type="entry name" value="HTH_MARR"/>
    <property type="match status" value="1"/>
</dbReference>
<feature type="domain" description="HTH marR-type" evidence="2">
    <location>
        <begin position="29"/>
        <end position="160"/>
    </location>
</feature>
<dbReference type="Pfam" id="PF01047">
    <property type="entry name" value="MarR"/>
    <property type="match status" value="1"/>
</dbReference>
<dbReference type="PRINTS" id="PR00598">
    <property type="entry name" value="HTHMARR"/>
</dbReference>
<dbReference type="PANTHER" id="PTHR33164">
    <property type="entry name" value="TRANSCRIPTIONAL REGULATOR, MARR FAMILY"/>
    <property type="match status" value="1"/>
</dbReference>
<sequence length="169" mass="18593">MADEKNGEENDAKSPTSSKTGGSPLHSAPNYLFWCLHKTSMSIVTEELENAGVDITPLQFAAMITIQLNPGIDQATLAYEIGYDRATIGGVLDRLEKKGLIARRVHPQDRRARALFIEDAGVSLVAELEDKVALAQKKILSPLPEKDHAQFLTMVARLIRDDLPHTGEF</sequence>
<dbReference type="Gene3D" id="1.10.10.10">
    <property type="entry name" value="Winged helix-like DNA-binding domain superfamily/Winged helix DNA-binding domain"/>
    <property type="match status" value="1"/>
</dbReference>
<gene>
    <name evidence="3" type="ORF">SAMN02982989_0021</name>
</gene>
<keyword evidence="4" id="KW-1185">Reference proteome</keyword>
<feature type="compositionally biased region" description="Basic and acidic residues" evidence="1">
    <location>
        <begin position="1"/>
        <end position="12"/>
    </location>
</feature>
<dbReference type="GO" id="GO:0003700">
    <property type="term" value="F:DNA-binding transcription factor activity"/>
    <property type="evidence" value="ECO:0007669"/>
    <property type="project" value="InterPro"/>
</dbReference>
<evidence type="ECO:0000313" key="3">
    <source>
        <dbReference type="EMBL" id="SMF62511.1"/>
    </source>
</evidence>
<dbReference type="Proteomes" id="UP000192903">
    <property type="component" value="Unassembled WGS sequence"/>
</dbReference>
<accession>A0A1X7G1Z9</accession>
<protein>
    <submittedName>
        <fullName evidence="3">DNA-binding transcriptional regulator, MarR family</fullName>
    </submittedName>
</protein>
<dbReference type="STRING" id="464029.SAMN02982989_0021"/>